<evidence type="ECO:0008006" key="2">
    <source>
        <dbReference type="Google" id="ProtNLM"/>
    </source>
</evidence>
<protein>
    <recommendedName>
        <fullName evidence="2">Glycosyltransferase subfamily 4-like N-terminal domain-containing protein</fullName>
    </recommendedName>
</protein>
<dbReference type="SUPFAM" id="SSF53756">
    <property type="entry name" value="UDP-Glycosyltransferase/glycogen phosphorylase"/>
    <property type="match status" value="1"/>
</dbReference>
<gene>
    <name evidence="1" type="ORF">METZ01_LOCUS403157</name>
</gene>
<name>A0A382VUY5_9ZZZZ</name>
<evidence type="ECO:0000313" key="1">
    <source>
        <dbReference type="EMBL" id="SVD50303.1"/>
    </source>
</evidence>
<organism evidence="1">
    <name type="scientific">marine metagenome</name>
    <dbReference type="NCBI Taxonomy" id="408172"/>
    <lineage>
        <taxon>unclassified sequences</taxon>
        <taxon>metagenomes</taxon>
        <taxon>ecological metagenomes</taxon>
    </lineage>
</organism>
<reference evidence="1" key="1">
    <citation type="submission" date="2018-05" db="EMBL/GenBank/DDBJ databases">
        <authorList>
            <person name="Lanie J.A."/>
            <person name="Ng W.-L."/>
            <person name="Kazmierczak K.M."/>
            <person name="Andrzejewski T.M."/>
            <person name="Davidsen T.M."/>
            <person name="Wayne K.J."/>
            <person name="Tettelin H."/>
            <person name="Glass J.I."/>
            <person name="Rusch D."/>
            <person name="Podicherti R."/>
            <person name="Tsui H.-C.T."/>
            <person name="Winkler M.E."/>
        </authorList>
    </citation>
    <scope>NUCLEOTIDE SEQUENCE</scope>
</reference>
<accession>A0A382VUY5</accession>
<dbReference type="EMBL" id="UINC01154813">
    <property type="protein sequence ID" value="SVD50303.1"/>
    <property type="molecule type" value="Genomic_DNA"/>
</dbReference>
<sequence>MMKLLFISPRFSGGIGGHAAMLANKLTEYGYEVKKMEVPHVPIKNLKNPSFALFSTIKGIISKEKFDIVHAFN</sequence>
<dbReference type="AlphaFoldDB" id="A0A382VUY5"/>
<proteinExistence type="predicted"/>
<feature type="non-terminal residue" evidence="1">
    <location>
        <position position="73"/>
    </location>
</feature>
<dbReference type="Gene3D" id="3.40.50.2000">
    <property type="entry name" value="Glycogen Phosphorylase B"/>
    <property type="match status" value="1"/>
</dbReference>